<dbReference type="RefSeq" id="WP_187684688.1">
    <property type="nucleotide sequence ID" value="NZ_AP023396.1"/>
</dbReference>
<dbReference type="GO" id="GO:0016987">
    <property type="term" value="F:sigma factor activity"/>
    <property type="evidence" value="ECO:0007669"/>
    <property type="project" value="UniProtKB-KW"/>
</dbReference>
<evidence type="ECO:0000313" key="10">
    <source>
        <dbReference type="Proteomes" id="UP000516173"/>
    </source>
</evidence>
<feature type="domain" description="RNA polymerase sigma-70 region 2" evidence="7">
    <location>
        <begin position="47"/>
        <end position="115"/>
    </location>
</feature>
<keyword evidence="4" id="KW-0804">Transcription</keyword>
<dbReference type="SUPFAM" id="SSF88659">
    <property type="entry name" value="Sigma3 and sigma4 domains of RNA polymerase sigma factors"/>
    <property type="match status" value="2"/>
</dbReference>
<feature type="domain" description="RNA polymerase sigma-70 region 4" evidence="8">
    <location>
        <begin position="212"/>
        <end position="260"/>
    </location>
</feature>
<dbReference type="Gene3D" id="1.10.10.10">
    <property type="entry name" value="Winged helix-like DNA-binding domain superfamily/Winged helix DNA-binding domain"/>
    <property type="match status" value="2"/>
</dbReference>
<evidence type="ECO:0000256" key="4">
    <source>
        <dbReference type="ARBA" id="ARBA00023163"/>
    </source>
</evidence>
<keyword evidence="2" id="KW-0731">Sigma factor</keyword>
<dbReference type="InterPro" id="IPR014322">
    <property type="entry name" value="RNA_pol_sigma-B/F/G"/>
</dbReference>
<dbReference type="InterPro" id="IPR007630">
    <property type="entry name" value="RNA_pol_sigma70_r4"/>
</dbReference>
<dbReference type="GO" id="GO:0006352">
    <property type="term" value="P:DNA-templated transcription initiation"/>
    <property type="evidence" value="ECO:0007669"/>
    <property type="project" value="InterPro"/>
</dbReference>
<gene>
    <name evidence="9" type="ORF">NWFMUON74_56110</name>
</gene>
<feature type="region of interest" description="Disordered" evidence="5">
    <location>
        <begin position="1"/>
        <end position="20"/>
    </location>
</feature>
<dbReference type="KEGG" id="nwl:NWFMUON74_56110"/>
<dbReference type="AlphaFoldDB" id="A0A7G1KV41"/>
<protein>
    <submittedName>
        <fullName evidence="9">RNA polymerase sigma factor SigF</fullName>
    </submittedName>
</protein>
<evidence type="ECO:0000256" key="5">
    <source>
        <dbReference type="SAM" id="MobiDB-lite"/>
    </source>
</evidence>
<dbReference type="InterPro" id="IPR013325">
    <property type="entry name" value="RNA_pol_sigma_r2"/>
</dbReference>
<dbReference type="InterPro" id="IPR007627">
    <property type="entry name" value="RNA_pol_sigma70_r2"/>
</dbReference>
<reference evidence="9 10" key="1">
    <citation type="submission" date="2020-08" db="EMBL/GenBank/DDBJ databases">
        <title>Genome Sequencing of Nocardia wallacei strain FMUON74 and assembly.</title>
        <authorList>
            <person name="Toyokawa M."/>
            <person name="Uesaka K."/>
        </authorList>
    </citation>
    <scope>NUCLEOTIDE SEQUENCE [LARGE SCALE GENOMIC DNA]</scope>
    <source>
        <strain evidence="9 10">FMUON74</strain>
    </source>
</reference>
<dbReference type="Proteomes" id="UP000516173">
    <property type="component" value="Chromosome"/>
</dbReference>
<dbReference type="InterPro" id="IPR014284">
    <property type="entry name" value="RNA_pol_sigma-70_dom"/>
</dbReference>
<dbReference type="GO" id="GO:0003677">
    <property type="term" value="F:DNA binding"/>
    <property type="evidence" value="ECO:0007669"/>
    <property type="project" value="UniProtKB-KW"/>
</dbReference>
<sequence>MTDDRSTPRRPRRSTPDSYDNIEPLFVQLHALDPDDPQRRALRETIISRCLPVAEHIARKFSGRGESFEDLVQIARVGLVAAVDRFDPEVGSTFLGYAVPTIMGEVRRHFRDYTWAVRVPRRLKEIQIKLGPATDDLTHRLGRVPTAREIAEELDVDLAEVTQALIARNGYQASSLDSAADTDDGASSLLDTLGTEEPQFGAIDNYLAVKPLLAALPDRERRILSMRFGDSMTQQQIAEQLGCSQMQISRILSKTLKKLRDQALQE</sequence>
<evidence type="ECO:0000256" key="1">
    <source>
        <dbReference type="ARBA" id="ARBA00023015"/>
    </source>
</evidence>
<evidence type="ECO:0000256" key="2">
    <source>
        <dbReference type="ARBA" id="ARBA00023082"/>
    </source>
</evidence>
<evidence type="ECO:0000259" key="7">
    <source>
        <dbReference type="Pfam" id="PF04542"/>
    </source>
</evidence>
<dbReference type="SUPFAM" id="SSF88946">
    <property type="entry name" value="Sigma2 domain of RNA polymerase sigma factors"/>
    <property type="match status" value="1"/>
</dbReference>
<evidence type="ECO:0000259" key="6">
    <source>
        <dbReference type="Pfam" id="PF04539"/>
    </source>
</evidence>
<dbReference type="GeneID" id="80350046"/>
<organism evidence="9 10">
    <name type="scientific">Nocardia wallacei</name>
    <dbReference type="NCBI Taxonomy" id="480035"/>
    <lineage>
        <taxon>Bacteria</taxon>
        <taxon>Bacillati</taxon>
        <taxon>Actinomycetota</taxon>
        <taxon>Actinomycetes</taxon>
        <taxon>Mycobacteriales</taxon>
        <taxon>Nocardiaceae</taxon>
        <taxon>Nocardia</taxon>
    </lineage>
</organism>
<name>A0A7G1KV41_9NOCA</name>
<dbReference type="InterPro" id="IPR036388">
    <property type="entry name" value="WH-like_DNA-bd_sf"/>
</dbReference>
<dbReference type="NCBIfam" id="TIGR02937">
    <property type="entry name" value="sigma70-ECF"/>
    <property type="match status" value="1"/>
</dbReference>
<evidence type="ECO:0000313" key="9">
    <source>
        <dbReference type="EMBL" id="BCK57839.1"/>
    </source>
</evidence>
<accession>A0A7G1KV41</accession>
<dbReference type="CDD" id="cd06171">
    <property type="entry name" value="Sigma70_r4"/>
    <property type="match status" value="1"/>
</dbReference>
<keyword evidence="10" id="KW-1185">Reference proteome</keyword>
<evidence type="ECO:0000256" key="3">
    <source>
        <dbReference type="ARBA" id="ARBA00023125"/>
    </source>
</evidence>
<dbReference type="InterPro" id="IPR013324">
    <property type="entry name" value="RNA_pol_sigma_r3/r4-like"/>
</dbReference>
<dbReference type="Gene3D" id="1.20.120.1810">
    <property type="match status" value="1"/>
</dbReference>
<feature type="domain" description="RNA polymerase sigma-70 region 3" evidence="6">
    <location>
        <begin position="132"/>
        <end position="190"/>
    </location>
</feature>
<keyword evidence="3" id="KW-0238">DNA-binding</keyword>
<dbReference type="PANTHER" id="PTHR30385">
    <property type="entry name" value="SIGMA FACTOR F FLAGELLAR"/>
    <property type="match status" value="1"/>
</dbReference>
<proteinExistence type="predicted"/>
<dbReference type="InterPro" id="IPR007624">
    <property type="entry name" value="RNA_pol_sigma70_r3"/>
</dbReference>
<dbReference type="PANTHER" id="PTHR30385:SF4">
    <property type="entry name" value="RNA POLYMERASE SIGMA-E FACTOR"/>
    <property type="match status" value="1"/>
</dbReference>
<keyword evidence="1" id="KW-0805">Transcription regulation</keyword>
<dbReference type="EMBL" id="AP023396">
    <property type="protein sequence ID" value="BCK57839.1"/>
    <property type="molecule type" value="Genomic_DNA"/>
</dbReference>
<dbReference type="Pfam" id="PF04542">
    <property type="entry name" value="Sigma70_r2"/>
    <property type="match status" value="1"/>
</dbReference>
<dbReference type="InterPro" id="IPR000943">
    <property type="entry name" value="RNA_pol_sigma70"/>
</dbReference>
<dbReference type="Pfam" id="PF04539">
    <property type="entry name" value="Sigma70_r3"/>
    <property type="match status" value="1"/>
</dbReference>
<dbReference type="Pfam" id="PF04545">
    <property type="entry name" value="Sigma70_r4"/>
    <property type="match status" value="1"/>
</dbReference>
<evidence type="ECO:0000259" key="8">
    <source>
        <dbReference type="Pfam" id="PF04545"/>
    </source>
</evidence>
<dbReference type="PRINTS" id="PR00046">
    <property type="entry name" value="SIGMA70FCT"/>
</dbReference>
<dbReference type="NCBIfam" id="TIGR02980">
    <property type="entry name" value="SigBFG"/>
    <property type="match status" value="1"/>
</dbReference>